<dbReference type="AlphaFoldDB" id="A0A919UAT1"/>
<dbReference type="PANTHER" id="PTHR43245">
    <property type="entry name" value="BIFUNCTIONAL POLYMYXIN RESISTANCE PROTEIN ARNA"/>
    <property type="match status" value="1"/>
</dbReference>
<evidence type="ECO:0000259" key="1">
    <source>
        <dbReference type="Pfam" id="PF01370"/>
    </source>
</evidence>
<feature type="domain" description="NAD-dependent epimerase/dehydratase" evidence="1">
    <location>
        <begin position="4"/>
        <end position="162"/>
    </location>
</feature>
<sequence>MRRILITGGSGKVAALLRPRLARPGRTLRLLDLRPPDPVAGGEFVVAGVEDLDALTLACKDVDAVVHLGGLAKEDAQDNVLRVNVAGTLNVLEAARLAGVRRVVLASSSHAAGFTEVVGRTEVPADVPGRPDTLYGWSKVAGEAAGRLYADRFGMDVLCPRIGMWTAVPPSPRGLAMWLSPDDGARLVEACLTAPAPGFRLLWGISRNTRRWASLAEGEAIGYDPRDDAEVFVDDLGARELDLDLDPAMRRAGGAWCEIPLGVASNQR</sequence>
<dbReference type="Proteomes" id="UP000660611">
    <property type="component" value="Unassembled WGS sequence"/>
</dbReference>
<dbReference type="CDD" id="cd08946">
    <property type="entry name" value="SDR_e"/>
    <property type="match status" value="1"/>
</dbReference>
<proteinExistence type="predicted"/>
<dbReference type="Gene3D" id="3.40.50.720">
    <property type="entry name" value="NAD(P)-binding Rossmann-like Domain"/>
    <property type="match status" value="1"/>
</dbReference>
<reference evidence="2" key="1">
    <citation type="submission" date="2021-01" db="EMBL/GenBank/DDBJ databases">
        <title>Whole genome shotgun sequence of Dactylosporangium siamense NBRC 106093.</title>
        <authorList>
            <person name="Komaki H."/>
            <person name="Tamura T."/>
        </authorList>
    </citation>
    <scope>NUCLEOTIDE SEQUENCE</scope>
    <source>
        <strain evidence="2">NBRC 106093</strain>
    </source>
</reference>
<dbReference type="InterPro" id="IPR036291">
    <property type="entry name" value="NAD(P)-bd_dom_sf"/>
</dbReference>
<evidence type="ECO:0000313" key="2">
    <source>
        <dbReference type="EMBL" id="GIG48372.1"/>
    </source>
</evidence>
<organism evidence="2 3">
    <name type="scientific">Dactylosporangium siamense</name>
    <dbReference type="NCBI Taxonomy" id="685454"/>
    <lineage>
        <taxon>Bacteria</taxon>
        <taxon>Bacillati</taxon>
        <taxon>Actinomycetota</taxon>
        <taxon>Actinomycetes</taxon>
        <taxon>Micromonosporales</taxon>
        <taxon>Micromonosporaceae</taxon>
        <taxon>Dactylosporangium</taxon>
    </lineage>
</organism>
<protein>
    <submittedName>
        <fullName evidence="2">NAD-dependent dehydratase</fullName>
    </submittedName>
</protein>
<dbReference type="InterPro" id="IPR050177">
    <property type="entry name" value="Lipid_A_modif_metabolic_enz"/>
</dbReference>
<comment type="caution">
    <text evidence="2">The sequence shown here is derived from an EMBL/GenBank/DDBJ whole genome shotgun (WGS) entry which is preliminary data.</text>
</comment>
<dbReference type="SUPFAM" id="SSF51735">
    <property type="entry name" value="NAD(P)-binding Rossmann-fold domains"/>
    <property type="match status" value="1"/>
</dbReference>
<gene>
    <name evidence="2" type="ORF">Dsi01nite_064130</name>
</gene>
<name>A0A919UAT1_9ACTN</name>
<dbReference type="InterPro" id="IPR001509">
    <property type="entry name" value="Epimerase_deHydtase"/>
</dbReference>
<dbReference type="EMBL" id="BONQ01000103">
    <property type="protein sequence ID" value="GIG48372.1"/>
    <property type="molecule type" value="Genomic_DNA"/>
</dbReference>
<keyword evidence="3" id="KW-1185">Reference proteome</keyword>
<dbReference type="Pfam" id="PF01370">
    <property type="entry name" value="Epimerase"/>
    <property type="match status" value="1"/>
</dbReference>
<dbReference type="RefSeq" id="WP_203850081.1">
    <property type="nucleotide sequence ID" value="NZ_BAAAVW010000003.1"/>
</dbReference>
<evidence type="ECO:0000313" key="3">
    <source>
        <dbReference type="Proteomes" id="UP000660611"/>
    </source>
</evidence>
<accession>A0A919UAT1</accession>
<dbReference type="PANTHER" id="PTHR43245:SF55">
    <property type="entry name" value="NAD(P)-BINDING DOMAIN-CONTAINING PROTEIN"/>
    <property type="match status" value="1"/>
</dbReference>